<dbReference type="SUPFAM" id="SSF48452">
    <property type="entry name" value="TPR-like"/>
    <property type="match status" value="2"/>
</dbReference>
<reference evidence="2" key="1">
    <citation type="submission" date="2018-06" db="EMBL/GenBank/DDBJ databases">
        <authorList>
            <person name="Zhirakovskaya E."/>
        </authorList>
    </citation>
    <scope>NUCLEOTIDE SEQUENCE</scope>
</reference>
<dbReference type="InterPro" id="IPR052048">
    <property type="entry name" value="ST_Response_Regulator"/>
</dbReference>
<dbReference type="PANTHER" id="PTHR43228:SF1">
    <property type="entry name" value="TWO-COMPONENT RESPONSE REGULATOR ARR22"/>
    <property type="match status" value="1"/>
</dbReference>
<dbReference type="SMART" id="SM00448">
    <property type="entry name" value="REC"/>
    <property type="match status" value="1"/>
</dbReference>
<dbReference type="PROSITE" id="PS50005">
    <property type="entry name" value="TPR"/>
    <property type="match status" value="1"/>
</dbReference>
<dbReference type="PANTHER" id="PTHR43228">
    <property type="entry name" value="TWO-COMPONENT RESPONSE REGULATOR"/>
    <property type="match status" value="1"/>
</dbReference>
<dbReference type="GO" id="GO:0000160">
    <property type="term" value="P:phosphorelay signal transduction system"/>
    <property type="evidence" value="ECO:0007669"/>
    <property type="project" value="InterPro"/>
</dbReference>
<dbReference type="InterPro" id="IPR011990">
    <property type="entry name" value="TPR-like_helical_dom_sf"/>
</dbReference>
<dbReference type="CDD" id="cd17589">
    <property type="entry name" value="REC_TPR"/>
    <property type="match status" value="1"/>
</dbReference>
<dbReference type="SUPFAM" id="SSF52172">
    <property type="entry name" value="CheY-like"/>
    <property type="match status" value="1"/>
</dbReference>
<evidence type="ECO:0000259" key="1">
    <source>
        <dbReference type="PROSITE" id="PS50110"/>
    </source>
</evidence>
<dbReference type="Pfam" id="PF00072">
    <property type="entry name" value="Response_reg"/>
    <property type="match status" value="1"/>
</dbReference>
<keyword evidence="2" id="KW-0675">Receptor</keyword>
<dbReference type="AlphaFoldDB" id="A0A3B0YRX6"/>
<dbReference type="Gene3D" id="1.25.40.10">
    <property type="entry name" value="Tetratricopeptide repeat domain"/>
    <property type="match status" value="2"/>
</dbReference>
<dbReference type="InterPro" id="IPR019734">
    <property type="entry name" value="TPR_rpt"/>
</dbReference>
<dbReference type="PROSITE" id="PS50110">
    <property type="entry name" value="RESPONSE_REGULATORY"/>
    <property type="match status" value="1"/>
</dbReference>
<accession>A0A3B0YRX6</accession>
<proteinExistence type="predicted"/>
<dbReference type="EMBL" id="UOFN01000091">
    <property type="protein sequence ID" value="VAW78247.1"/>
    <property type="molecule type" value="Genomic_DNA"/>
</dbReference>
<protein>
    <submittedName>
        <fullName evidence="2">Chemotaxis regulator - transmits chemoreceptor signals to flagelllar motor components CheY</fullName>
    </submittedName>
</protein>
<dbReference type="Gene3D" id="3.40.50.2300">
    <property type="match status" value="1"/>
</dbReference>
<feature type="domain" description="Response regulatory" evidence="1">
    <location>
        <begin position="10"/>
        <end position="129"/>
    </location>
</feature>
<organism evidence="2">
    <name type="scientific">hydrothermal vent metagenome</name>
    <dbReference type="NCBI Taxonomy" id="652676"/>
    <lineage>
        <taxon>unclassified sequences</taxon>
        <taxon>metagenomes</taxon>
        <taxon>ecological metagenomes</taxon>
    </lineage>
</organism>
<dbReference type="Pfam" id="PF13181">
    <property type="entry name" value="TPR_8"/>
    <property type="match status" value="1"/>
</dbReference>
<evidence type="ECO:0000313" key="2">
    <source>
        <dbReference type="EMBL" id="VAW78247.1"/>
    </source>
</evidence>
<gene>
    <name evidence="2" type="ORF">MNBD_GAMMA15-2138</name>
</gene>
<sequence length="549" mass="61695">MERWSLKHRTILIVDDFPEMRSTLRSMLLPWQPERIDTARHGEDAIEKLQLSRYDIILCDFNLGEGKDGQQVLEEARHRNLLPFSSAFIMVSAETNAQMVMGAMETQPDGYISKPVTKVTLQVRLKKFVQKQTELRTITHAMDQKQYTVAVDLIDRYMEDNSKYRFELYKLKSDLLIRSGDYERAQNLCEAVLAGRELPWARFDIGRISFFRQDYKNAAAVFEKLLEANPTFISAYDWLAKSRDRLGNTEQALEALMEGAERSPRSLLRQRTLADLADRSGNLEITEAARRKAIRIGKGSVLREPGDYAALARVLVKRESGNEALRVAQSINSEFEHSPLAKLETATVTSNVYTALGNEKESAGALEEALSMVEQQPELVSAELGMSLTRACLQHKRQEDADRVIRQVICDHDDDAAMLAQITQLYDEAGAGDAISELIDTTRKEIVSINNEGVKLLKDGEIEASIELFSRAARGMPRNPVINLNAAQSLIRKMRDIGPSRPALAQALGYIQAAGENEMHRERQNRLLGTCREMAAGLPAETDADQQPA</sequence>
<dbReference type="InterPro" id="IPR001789">
    <property type="entry name" value="Sig_transdc_resp-reg_receiver"/>
</dbReference>
<name>A0A3B0YRX6_9ZZZZ</name>
<dbReference type="InterPro" id="IPR011006">
    <property type="entry name" value="CheY-like_superfamily"/>
</dbReference>